<keyword evidence="2" id="KW-1185">Reference proteome</keyword>
<organism evidence="1 2">
    <name type="scientific">Mucuna pruriens</name>
    <name type="common">Velvet bean</name>
    <name type="synonym">Dolichos pruriens</name>
    <dbReference type="NCBI Taxonomy" id="157652"/>
    <lineage>
        <taxon>Eukaryota</taxon>
        <taxon>Viridiplantae</taxon>
        <taxon>Streptophyta</taxon>
        <taxon>Embryophyta</taxon>
        <taxon>Tracheophyta</taxon>
        <taxon>Spermatophyta</taxon>
        <taxon>Magnoliopsida</taxon>
        <taxon>eudicotyledons</taxon>
        <taxon>Gunneridae</taxon>
        <taxon>Pentapetalae</taxon>
        <taxon>rosids</taxon>
        <taxon>fabids</taxon>
        <taxon>Fabales</taxon>
        <taxon>Fabaceae</taxon>
        <taxon>Papilionoideae</taxon>
        <taxon>50 kb inversion clade</taxon>
        <taxon>NPAAA clade</taxon>
        <taxon>indigoferoid/millettioid clade</taxon>
        <taxon>Phaseoleae</taxon>
        <taxon>Mucuna</taxon>
    </lineage>
</organism>
<name>A0A371GQ91_MUCPR</name>
<comment type="caution">
    <text evidence="1">The sequence shown here is derived from an EMBL/GenBank/DDBJ whole genome shotgun (WGS) entry which is preliminary data.</text>
</comment>
<gene>
    <name evidence="1" type="ORF">CR513_25120</name>
</gene>
<dbReference type="OrthoDB" id="1935865at2759"/>
<dbReference type="AlphaFoldDB" id="A0A371GQ91"/>
<accession>A0A371GQ91</accession>
<proteinExistence type="predicted"/>
<evidence type="ECO:0000313" key="1">
    <source>
        <dbReference type="EMBL" id="RDX92712.1"/>
    </source>
</evidence>
<dbReference type="Proteomes" id="UP000257109">
    <property type="component" value="Unassembled WGS sequence"/>
</dbReference>
<protein>
    <submittedName>
        <fullName evidence="1">Uncharacterized protein</fullName>
    </submittedName>
</protein>
<evidence type="ECO:0000313" key="2">
    <source>
        <dbReference type="Proteomes" id="UP000257109"/>
    </source>
</evidence>
<dbReference type="PANTHER" id="PTHR42648:SF28">
    <property type="entry name" value="TRANSPOSON-ENCODED PROTEIN WITH RIBONUCLEASE H-LIKE AND RETROVIRUS ZINC FINGER-LIKE DOMAINS"/>
    <property type="match status" value="1"/>
</dbReference>
<dbReference type="PANTHER" id="PTHR42648">
    <property type="entry name" value="TRANSPOSASE, PUTATIVE-RELATED"/>
    <property type="match status" value="1"/>
</dbReference>
<sequence>MNPLMFHLGTMKSTSSLLLITFSRYYYLYLLHEKSQLVDILKVSIDDVEMQLDRKVKIVRFDRDDKIRNLTLIDMVRFMLNYNIVLLSLWIHALKTSMYLLNRVPSKAVLKTSY</sequence>
<reference evidence="1" key="1">
    <citation type="submission" date="2018-05" db="EMBL/GenBank/DDBJ databases">
        <title>Draft genome of Mucuna pruriens seed.</title>
        <authorList>
            <person name="Nnadi N.E."/>
            <person name="Vos R."/>
            <person name="Hasami M.H."/>
            <person name="Devisetty U.K."/>
            <person name="Aguiy J.C."/>
        </authorList>
    </citation>
    <scope>NUCLEOTIDE SEQUENCE [LARGE SCALE GENOMIC DNA]</scope>
    <source>
        <strain evidence="1">JCA_2017</strain>
    </source>
</reference>
<dbReference type="InterPro" id="IPR039537">
    <property type="entry name" value="Retrotran_Ty1/copia-like"/>
</dbReference>
<dbReference type="EMBL" id="QJKJ01004802">
    <property type="protein sequence ID" value="RDX92712.1"/>
    <property type="molecule type" value="Genomic_DNA"/>
</dbReference>
<feature type="non-terminal residue" evidence="1">
    <location>
        <position position="1"/>
    </location>
</feature>